<feature type="domain" description="AB hydrolase-1" evidence="1">
    <location>
        <begin position="44"/>
        <end position="267"/>
    </location>
</feature>
<dbReference type="InterPro" id="IPR050471">
    <property type="entry name" value="AB_hydrolase"/>
</dbReference>
<dbReference type="Gene3D" id="3.40.50.1820">
    <property type="entry name" value="alpha/beta hydrolase"/>
    <property type="match status" value="1"/>
</dbReference>
<dbReference type="AlphaFoldDB" id="A0A1H5FWQ3"/>
<evidence type="ECO:0000313" key="3">
    <source>
        <dbReference type="Proteomes" id="UP000182725"/>
    </source>
</evidence>
<dbReference type="Proteomes" id="UP000182725">
    <property type="component" value="Unassembled WGS sequence"/>
</dbReference>
<protein>
    <submittedName>
        <fullName evidence="2">Pimeloyl-ACP methyl ester carboxylesterase</fullName>
    </submittedName>
</protein>
<dbReference type="PANTHER" id="PTHR43433:SF5">
    <property type="entry name" value="AB HYDROLASE-1 DOMAIN-CONTAINING PROTEIN"/>
    <property type="match status" value="1"/>
</dbReference>
<evidence type="ECO:0000259" key="1">
    <source>
        <dbReference type="Pfam" id="PF00561"/>
    </source>
</evidence>
<dbReference type="PANTHER" id="PTHR43433">
    <property type="entry name" value="HYDROLASE, ALPHA/BETA FOLD FAMILY PROTEIN"/>
    <property type="match status" value="1"/>
</dbReference>
<evidence type="ECO:0000313" key="2">
    <source>
        <dbReference type="EMBL" id="SEE07863.1"/>
    </source>
</evidence>
<proteinExistence type="predicted"/>
<dbReference type="EMBL" id="FNTV01000001">
    <property type="protein sequence ID" value="SEE07863.1"/>
    <property type="molecule type" value="Genomic_DNA"/>
</dbReference>
<gene>
    <name evidence="2" type="ORF">SAMN04489740_0612</name>
</gene>
<dbReference type="InterPro" id="IPR000073">
    <property type="entry name" value="AB_hydrolase_1"/>
</dbReference>
<organism evidence="2 3">
    <name type="scientific">Arthrobacter alpinus</name>
    <dbReference type="NCBI Taxonomy" id="656366"/>
    <lineage>
        <taxon>Bacteria</taxon>
        <taxon>Bacillati</taxon>
        <taxon>Actinomycetota</taxon>
        <taxon>Actinomycetes</taxon>
        <taxon>Micrococcales</taxon>
        <taxon>Micrococcaceae</taxon>
        <taxon>Arthrobacter</taxon>
    </lineage>
</organism>
<dbReference type="SUPFAM" id="SSF53474">
    <property type="entry name" value="alpha/beta-Hydrolases"/>
    <property type="match status" value="1"/>
</dbReference>
<dbReference type="GO" id="GO:0003824">
    <property type="term" value="F:catalytic activity"/>
    <property type="evidence" value="ECO:0007669"/>
    <property type="project" value="UniProtKB-ARBA"/>
</dbReference>
<reference evidence="2 3" key="1">
    <citation type="submission" date="2016-10" db="EMBL/GenBank/DDBJ databases">
        <authorList>
            <person name="de Groot N.N."/>
        </authorList>
    </citation>
    <scope>NUCLEOTIDE SEQUENCE [LARGE SCALE GENOMIC DNA]</scope>
    <source>
        <strain evidence="2 3">DSM 22274</strain>
    </source>
</reference>
<sequence length="283" mass="30036">MTEAAGVDRFQDAVTRTVDVEGVSIAYREIGPADGIPLVALTHLGANLDNWDPRIVDALATGRRVILLGYQGVGRSGGTVRASIQEMADDAIGAIRALGHSRIDLFGLSMGGMVAQEIAHRAPDLISRMILASSGPAGGPGLTAMTRVMIAGTLGAVTTFQDPKMLLFFARTQAGRTAGREYLKRLGERSTDRDTAVHSGVLRAQLAAVNRWGNQPPAAASLFTGPVLLVHGDSDRMVTVANSNALADVFPESSLTVYPRAGHGAVFQYHDEFTASARDFLRR</sequence>
<name>A0A1H5FWQ3_9MICC</name>
<accession>A0A1H5FWQ3</accession>
<dbReference type="RefSeq" id="WP_074710386.1">
    <property type="nucleotide sequence ID" value="NZ_FNTV01000001.1"/>
</dbReference>
<dbReference type="Pfam" id="PF00561">
    <property type="entry name" value="Abhydrolase_1"/>
    <property type="match status" value="1"/>
</dbReference>
<dbReference type="PRINTS" id="PR00111">
    <property type="entry name" value="ABHYDROLASE"/>
</dbReference>
<dbReference type="InterPro" id="IPR029058">
    <property type="entry name" value="AB_hydrolase_fold"/>
</dbReference>